<reference evidence="1" key="1">
    <citation type="submission" date="2018-10" db="EMBL/GenBank/DDBJ databases">
        <title>Effector identification in a new, highly contiguous assembly of the strawberry crown rot pathogen Phytophthora cactorum.</title>
        <authorList>
            <person name="Armitage A.D."/>
            <person name="Nellist C.F."/>
            <person name="Bates H."/>
            <person name="Vickerstaff R.J."/>
            <person name="Harrison R.J."/>
        </authorList>
    </citation>
    <scope>NUCLEOTIDE SEQUENCE</scope>
    <source>
        <strain evidence="1">4040</strain>
    </source>
</reference>
<accession>A0A8T1KM84</accession>
<proteinExistence type="predicted"/>
<comment type="caution">
    <text evidence="1">The sequence shown here is derived from an EMBL/GenBank/DDBJ whole genome shotgun (WGS) entry which is preliminary data.</text>
</comment>
<sequence>MLHFGSSSVHLCCVLQQFDAGMPPALQLDPRQTPKDLAIVHRKYPAVPSDASPTVVVPSPALGQFAGTTGDDSFKLDLGLSLGHDSPCSDCYSSAGPSEASPVTVRLNLPLERRQPCH</sequence>
<dbReference type="AlphaFoldDB" id="A0A8T1KM84"/>
<evidence type="ECO:0000313" key="2">
    <source>
        <dbReference type="Proteomes" id="UP000736787"/>
    </source>
</evidence>
<protein>
    <submittedName>
        <fullName evidence="1">Uncharacterized protein</fullName>
    </submittedName>
</protein>
<dbReference type="Proteomes" id="UP000736787">
    <property type="component" value="Unassembled WGS sequence"/>
</dbReference>
<gene>
    <name evidence="1" type="ORF">PC117_g25995</name>
</gene>
<evidence type="ECO:0000313" key="1">
    <source>
        <dbReference type="EMBL" id="KAG2883564.1"/>
    </source>
</evidence>
<dbReference type="EMBL" id="RCMK01002209">
    <property type="protein sequence ID" value="KAG2883564.1"/>
    <property type="molecule type" value="Genomic_DNA"/>
</dbReference>
<name>A0A8T1KM84_9STRA</name>
<organism evidence="1 2">
    <name type="scientific">Phytophthora cactorum</name>
    <dbReference type="NCBI Taxonomy" id="29920"/>
    <lineage>
        <taxon>Eukaryota</taxon>
        <taxon>Sar</taxon>
        <taxon>Stramenopiles</taxon>
        <taxon>Oomycota</taxon>
        <taxon>Peronosporomycetes</taxon>
        <taxon>Peronosporales</taxon>
        <taxon>Peronosporaceae</taxon>
        <taxon>Phytophthora</taxon>
    </lineage>
</organism>